<proteinExistence type="predicted"/>
<keyword evidence="1" id="KW-0175">Coiled coil</keyword>
<organism evidence="4">
    <name type="scientific">Caenorhabditis remanei</name>
    <name type="common">Caenorhabditis vulgaris</name>
    <dbReference type="NCBI Taxonomy" id="31234"/>
    <lineage>
        <taxon>Eukaryota</taxon>
        <taxon>Metazoa</taxon>
        <taxon>Ecdysozoa</taxon>
        <taxon>Nematoda</taxon>
        <taxon>Chromadorea</taxon>
        <taxon>Rhabditida</taxon>
        <taxon>Rhabditina</taxon>
        <taxon>Rhabditomorpha</taxon>
        <taxon>Rhabditoidea</taxon>
        <taxon>Rhabditidae</taxon>
        <taxon>Peloderinae</taxon>
        <taxon>Caenorhabditis</taxon>
    </lineage>
</organism>
<feature type="coiled-coil region" evidence="1">
    <location>
        <begin position="198"/>
        <end position="232"/>
    </location>
</feature>
<keyword evidence="4" id="KW-1185">Reference proteome</keyword>
<dbReference type="eggNOG" id="ENOG502RBIK">
    <property type="taxonomic scope" value="Eukaryota"/>
</dbReference>
<dbReference type="RefSeq" id="XP_003116351.2">
    <property type="nucleotide sequence ID" value="XM_003116303.2"/>
</dbReference>
<evidence type="ECO:0000256" key="2">
    <source>
        <dbReference type="SAM" id="SignalP"/>
    </source>
</evidence>
<dbReference type="KEGG" id="crq:GCK72_020048"/>
<dbReference type="AlphaFoldDB" id="E3LHI7"/>
<keyword evidence="2" id="KW-0732">Signal</keyword>
<dbReference type="Proteomes" id="UP000008281">
    <property type="component" value="Unassembled WGS sequence"/>
</dbReference>
<dbReference type="GeneID" id="9820589"/>
<evidence type="ECO:0000256" key="1">
    <source>
        <dbReference type="SAM" id="Coils"/>
    </source>
</evidence>
<reference evidence="3" key="1">
    <citation type="submission" date="2007-07" db="EMBL/GenBank/DDBJ databases">
        <title>PCAP assembly of the Caenorhabditis remanei genome.</title>
        <authorList>
            <consortium name="The Caenorhabditis remanei Sequencing Consortium"/>
            <person name="Wilson R.K."/>
        </authorList>
    </citation>
    <scope>NUCLEOTIDE SEQUENCE [LARGE SCALE GENOMIC DNA]</scope>
    <source>
        <strain evidence="3">PB4641</strain>
    </source>
</reference>
<dbReference type="OrthoDB" id="5905862at2759"/>
<name>E3LHI7_CAERE</name>
<feature type="chain" id="PRO_5003172792" evidence="2">
    <location>
        <begin position="20"/>
        <end position="254"/>
    </location>
</feature>
<dbReference type="InParanoid" id="E3LHI7"/>
<protein>
    <submittedName>
        <fullName evidence="3">Uncharacterized protein</fullName>
    </submittedName>
</protein>
<gene>
    <name evidence="3" type="ORF">CRE_08790</name>
</gene>
<sequence>MKFLLIGLAALQLAGSVLAFGDEGRSQFYESINFQRRRLAKQTNIANMNEIEYDRDLEKIIEKELAKHDGCPETSIVKIGDVQIFLNIQGNNELLGELASGAGRTKAAVRFTECENKQILSAAADISPYPDIHGPPGSQCPPGGEPGRSGPWQVGMCVIRKSYARKIYHNYMGAPNARLSVLGSPNTRSRLYNRKSLIGDISNRAKEVQEVMEEAMQRAEEEKRQQEKEAIDRAVGEVVEAMSKAVTEFLENAK</sequence>
<evidence type="ECO:0000313" key="3">
    <source>
        <dbReference type="EMBL" id="EFO95247.1"/>
    </source>
</evidence>
<dbReference type="EMBL" id="DS268409">
    <property type="protein sequence ID" value="EFO95247.1"/>
    <property type="molecule type" value="Genomic_DNA"/>
</dbReference>
<feature type="signal peptide" evidence="2">
    <location>
        <begin position="1"/>
        <end position="19"/>
    </location>
</feature>
<dbReference type="CTD" id="9820589"/>
<dbReference type="HOGENOM" id="CLU_1278674_0_0_1"/>
<evidence type="ECO:0000313" key="4">
    <source>
        <dbReference type="Proteomes" id="UP000008281"/>
    </source>
</evidence>
<accession>E3LHI7</accession>